<dbReference type="EMBL" id="SIRL01000001">
    <property type="protein sequence ID" value="TBN53145.1"/>
    <property type="molecule type" value="Genomic_DNA"/>
</dbReference>
<evidence type="ECO:0000313" key="6">
    <source>
        <dbReference type="Proteomes" id="UP000292859"/>
    </source>
</evidence>
<keyword evidence="1" id="KW-1133">Transmembrane helix</keyword>
<feature type="domain" description="Tape measure protein N-terminal" evidence="2">
    <location>
        <begin position="82"/>
        <end position="259"/>
    </location>
</feature>
<feature type="transmembrane region" description="Helical" evidence="1">
    <location>
        <begin position="63"/>
        <end position="82"/>
    </location>
</feature>
<feature type="transmembrane region" description="Helical" evidence="1">
    <location>
        <begin position="404"/>
        <end position="425"/>
    </location>
</feature>
<dbReference type="InterPro" id="IPR013491">
    <property type="entry name" value="Tape_meas_N"/>
</dbReference>
<dbReference type="NCBIfam" id="TIGR02675">
    <property type="entry name" value="tape_meas_nterm"/>
    <property type="match status" value="1"/>
</dbReference>
<reference evidence="3" key="1">
    <citation type="submission" date="2017-06" db="EMBL/GenBank/DDBJ databases">
        <authorList>
            <person name="Kim H.J."/>
            <person name="Triplett B.A."/>
        </authorList>
    </citation>
    <scope>NUCLEOTIDE SEQUENCE [LARGE SCALE GENOMIC DNA]</scope>
    <source>
        <strain evidence="3">DSM 26170</strain>
    </source>
</reference>
<reference evidence="4 6" key="3">
    <citation type="submission" date="2019-02" db="EMBL/GenBank/DDBJ databases">
        <authorList>
            <person name="Zhang G."/>
        </authorList>
    </citation>
    <scope>NUCLEOTIDE SEQUENCE [LARGE SCALE GENOMIC DNA]</scope>
    <source>
        <strain evidence="4 6">CMB17</strain>
    </source>
</reference>
<proteinExistence type="predicted"/>
<evidence type="ECO:0000256" key="1">
    <source>
        <dbReference type="SAM" id="Phobius"/>
    </source>
</evidence>
<dbReference type="OrthoDB" id="5461326at2"/>
<evidence type="ECO:0000313" key="3">
    <source>
        <dbReference type="EMBL" id="SNR22815.1"/>
    </source>
</evidence>
<protein>
    <submittedName>
        <fullName evidence="4">Tail tape measure protein</fullName>
    </submittedName>
    <submittedName>
        <fullName evidence="3">Tape measure domain-containing protein</fullName>
    </submittedName>
</protein>
<dbReference type="PANTHER" id="PTHR38812:SF2">
    <property type="entry name" value="MU-LIKE PROPHAGE FLUMU PROTEIN GP42"/>
    <property type="match status" value="1"/>
</dbReference>
<gene>
    <name evidence="4" type="ORF">EYF88_02830</name>
    <name evidence="3" type="ORF">SAMN06265378_10158</name>
</gene>
<dbReference type="Proteomes" id="UP000198409">
    <property type="component" value="Unassembled WGS sequence"/>
</dbReference>
<dbReference type="EMBL" id="FZNM01000001">
    <property type="protein sequence ID" value="SNR22815.1"/>
    <property type="molecule type" value="Genomic_DNA"/>
</dbReference>
<keyword evidence="1" id="KW-0472">Membrane</keyword>
<evidence type="ECO:0000259" key="2">
    <source>
        <dbReference type="Pfam" id="PF20155"/>
    </source>
</evidence>
<organism evidence="3 5">
    <name type="scientific">Paracoccus sediminis</name>
    <dbReference type="NCBI Taxonomy" id="1214787"/>
    <lineage>
        <taxon>Bacteria</taxon>
        <taxon>Pseudomonadati</taxon>
        <taxon>Pseudomonadota</taxon>
        <taxon>Alphaproteobacteria</taxon>
        <taxon>Rhodobacterales</taxon>
        <taxon>Paracoccaceae</taxon>
        <taxon>Paracoccus</taxon>
    </lineage>
</organism>
<dbReference type="Proteomes" id="UP000292859">
    <property type="component" value="Unassembled WGS sequence"/>
</dbReference>
<evidence type="ECO:0000313" key="4">
    <source>
        <dbReference type="EMBL" id="TBN53145.1"/>
    </source>
</evidence>
<dbReference type="AlphaFoldDB" id="A0A238ULA9"/>
<reference evidence="5" key="2">
    <citation type="submission" date="2017-06" db="EMBL/GenBank/DDBJ databases">
        <authorList>
            <person name="Varghese N."/>
            <person name="Submissions S."/>
        </authorList>
    </citation>
    <scope>NUCLEOTIDE SEQUENCE [LARGE SCALE GENOMIC DNA]</scope>
    <source>
        <strain evidence="5">DSM 26170</strain>
    </source>
</reference>
<keyword evidence="1" id="KW-0812">Transmembrane</keyword>
<dbReference type="InterPro" id="IPR053058">
    <property type="entry name" value="Mulikevirus_tape_measure"/>
</dbReference>
<dbReference type="Pfam" id="PF20155">
    <property type="entry name" value="TMP_3"/>
    <property type="match status" value="1"/>
</dbReference>
<dbReference type="RefSeq" id="WP_089386187.1">
    <property type="nucleotide sequence ID" value="NZ_FZNM01000001.1"/>
</dbReference>
<evidence type="ECO:0000313" key="5">
    <source>
        <dbReference type="Proteomes" id="UP000198409"/>
    </source>
</evidence>
<accession>A0A238ULA9</accession>
<keyword evidence="6" id="KW-1185">Reference proteome</keyword>
<dbReference type="PANTHER" id="PTHR38812">
    <property type="entry name" value="MU-LIKE PROPHAGE FLUMU PROTEIN GP42"/>
    <property type="match status" value="1"/>
</dbReference>
<name>A0A238ULA9_9RHOB</name>
<sequence>MADLNIALILRLVDRATGPARAAFDRMDRMSQGALTRNAAIADRGARLMAGGMGDVARGAGRAALAVGAYGGVMAGIGLAFVRPAAQMERFKVQLKNLEGSSAGAERAMAWIQEFATRTPLELNDTISAYARLKAFGVDPMNGSLQALVDTMAASGGGAEQLDGLVLALGQSWTKGKLQGEEALQMLERGVPVWDLLAAKLGRTAAEMQEMASAGKLGRTEIQLLVDALAERNKGASEAMSKTWDGIISNLIDHWSRWQVMVMDAGLFDFLKGKLQLFLDFLNQAAADGRLQRWAEQTAGAIMWALEGIWAMGVEALALWQQVYPWLEAAAEWTGGWQNLLIAITALAFGKTILGMVMGLAKLTVGLGLVSGGFLGLVKDVGKLTLSQRILVGFGRVLAVLGRALFLTPLGLAIAAVATGVYAIYENWDGIVTWFQGKIERVRAAFDEGFFQGLWTAFKEFNPTTLVVEALAGFVTYVNDKIEEAFGVDLLGAGDAMVKSMWDGIRQAWTDVLDWFRRIPDMIVAAIGRIDIGSLITWPEPPAWLDRLWNGDTTPAGQQAAMARRAPSLAYGQEATPYAGPRALGGPVRAGHVYRWLEEGQEMFVLNADGQVISNRQLRAMRQRPASPAGSRIDVGGITINAAPGMDARDIAREVGRVLRRLDRDGRAALHDGGAYA</sequence>